<evidence type="ECO:0000313" key="1">
    <source>
        <dbReference type="EMBL" id="KAJ3528407.1"/>
    </source>
</evidence>
<sequence length="144" mass="15827">MSAKHNNAAEVAAASEVRRLLEEDKTPWYKKPNLFKLYLTLVPAALGVEMTTYTDFFSVAEVIGLNSTRGPITGVVNEIAIFERGDRGKDGLCVVVAVGREHRLGRWNPSVKVGRNGGVVFEIPKTQRTVVNGVHESSTDEEDE</sequence>
<keyword evidence="2" id="KW-1185">Reference proteome</keyword>
<evidence type="ECO:0000313" key="2">
    <source>
        <dbReference type="Proteomes" id="UP001148629"/>
    </source>
</evidence>
<protein>
    <submittedName>
        <fullName evidence="1">Uncharacterized protein</fullName>
    </submittedName>
</protein>
<dbReference type="EMBL" id="JANRMS010001413">
    <property type="protein sequence ID" value="KAJ3528407.1"/>
    <property type="molecule type" value="Genomic_DNA"/>
</dbReference>
<reference evidence="1" key="1">
    <citation type="submission" date="2022-08" db="EMBL/GenBank/DDBJ databases">
        <title>Genome Sequence of Fusarium decemcellulare.</title>
        <authorList>
            <person name="Buettner E."/>
        </authorList>
    </citation>
    <scope>NUCLEOTIDE SEQUENCE</scope>
    <source>
        <strain evidence="1">Babe19</strain>
    </source>
</reference>
<proteinExistence type="predicted"/>
<accession>A0ACC1RYM9</accession>
<comment type="caution">
    <text evidence="1">The sequence shown here is derived from an EMBL/GenBank/DDBJ whole genome shotgun (WGS) entry which is preliminary data.</text>
</comment>
<name>A0ACC1RYM9_9HYPO</name>
<organism evidence="1 2">
    <name type="scientific">Fusarium decemcellulare</name>
    <dbReference type="NCBI Taxonomy" id="57161"/>
    <lineage>
        <taxon>Eukaryota</taxon>
        <taxon>Fungi</taxon>
        <taxon>Dikarya</taxon>
        <taxon>Ascomycota</taxon>
        <taxon>Pezizomycotina</taxon>
        <taxon>Sordariomycetes</taxon>
        <taxon>Hypocreomycetidae</taxon>
        <taxon>Hypocreales</taxon>
        <taxon>Nectriaceae</taxon>
        <taxon>Fusarium</taxon>
        <taxon>Fusarium decemcellulare species complex</taxon>
    </lineage>
</organism>
<gene>
    <name evidence="1" type="ORF">NM208_g10212</name>
</gene>
<dbReference type="Proteomes" id="UP001148629">
    <property type="component" value="Unassembled WGS sequence"/>
</dbReference>